<keyword evidence="4" id="KW-1185">Reference proteome</keyword>
<dbReference type="EMBL" id="MU001688">
    <property type="protein sequence ID" value="KAF2455148.1"/>
    <property type="molecule type" value="Genomic_DNA"/>
</dbReference>
<evidence type="ECO:0000256" key="2">
    <source>
        <dbReference type="SAM" id="MobiDB-lite"/>
    </source>
</evidence>
<feature type="compositionally biased region" description="Polar residues" evidence="2">
    <location>
        <begin position="586"/>
        <end position="599"/>
    </location>
</feature>
<dbReference type="OrthoDB" id="3864188at2759"/>
<dbReference type="AlphaFoldDB" id="A0A6A6NUA7"/>
<feature type="compositionally biased region" description="Basic residues" evidence="2">
    <location>
        <begin position="480"/>
        <end position="490"/>
    </location>
</feature>
<evidence type="ECO:0000313" key="4">
    <source>
        <dbReference type="Proteomes" id="UP000799766"/>
    </source>
</evidence>
<proteinExistence type="predicted"/>
<feature type="compositionally biased region" description="Polar residues" evidence="2">
    <location>
        <begin position="460"/>
        <end position="476"/>
    </location>
</feature>
<dbReference type="Proteomes" id="UP000799766">
    <property type="component" value="Unassembled WGS sequence"/>
</dbReference>
<accession>A0A6A6NUA7</accession>
<feature type="region of interest" description="Disordered" evidence="2">
    <location>
        <begin position="432"/>
        <end position="655"/>
    </location>
</feature>
<feature type="region of interest" description="Disordered" evidence="2">
    <location>
        <begin position="290"/>
        <end position="336"/>
    </location>
</feature>
<organism evidence="3 4">
    <name type="scientific">Lineolata rhizophorae</name>
    <dbReference type="NCBI Taxonomy" id="578093"/>
    <lineage>
        <taxon>Eukaryota</taxon>
        <taxon>Fungi</taxon>
        <taxon>Dikarya</taxon>
        <taxon>Ascomycota</taxon>
        <taxon>Pezizomycotina</taxon>
        <taxon>Dothideomycetes</taxon>
        <taxon>Dothideomycetes incertae sedis</taxon>
        <taxon>Lineolatales</taxon>
        <taxon>Lineolataceae</taxon>
        <taxon>Lineolata</taxon>
    </lineage>
</organism>
<feature type="compositionally biased region" description="Polar residues" evidence="2">
    <location>
        <begin position="497"/>
        <end position="507"/>
    </location>
</feature>
<protein>
    <submittedName>
        <fullName evidence="3">Uncharacterized protein</fullName>
    </submittedName>
</protein>
<feature type="compositionally biased region" description="Basic and acidic residues" evidence="2">
    <location>
        <begin position="603"/>
        <end position="628"/>
    </location>
</feature>
<evidence type="ECO:0000313" key="3">
    <source>
        <dbReference type="EMBL" id="KAF2455148.1"/>
    </source>
</evidence>
<sequence length="655" mass="71071">MAITNDVATLKRNLERDLDRIEIAEMECKQELRRQERKTLETLEQLTARKHVTLKTLLAILPETSPVAATPDPAQLILPLFRDSAPQADGTRRSSGRALRGQPRIDAVAAAEPSPTDLQMPAVPTAPGANLEGMPLAQPNPYIDVDDSDLANWEGVYSSPTATYLIMCPMICRRPDGIWVELCCHKCGCNSNSANEADGFKGPMGLIRHLQRVHKISSSTGQGVKLPEVYHLCGVREIPTEEIKAFLRGLTNLAIEVRYMSNDDGPSSEAGSDGFDYAQHPMEDHGMAEVAEGAEEPVTRPLPPAPVEVPQPQPQSTQTEQQQAGGNTGTVPASRRNGEYLETCPTIVRNPSTGQWVELRCPVCKGNCHPTKFQYFKGLHGLSTHVKRSHNEFYQQKSRQHGGWNINHCIHRVLTNNQADEIASGAVTVETIKSEQSQHGNEASSFLEHSQEPSPALGTSLESKTALTVSTPQAQDTKPPKSKPSTRHGNLKVATNGAESSDPNVTGHSAPAKSHAQESRQASGFTRKASSADPGMSEIPPAGSANGLNAPTYTAPLGITTQESPPVAHADTTRGSTPRNTRHKQSNAGATNGNHNVASTPDEDLRERTPESDISEHARATRGRKLDFKALSGNQKRKPSDTEATAPKRFCRRRK</sequence>
<feature type="compositionally biased region" description="Pro residues" evidence="2">
    <location>
        <begin position="300"/>
        <end position="313"/>
    </location>
</feature>
<feature type="coiled-coil region" evidence="1">
    <location>
        <begin position="7"/>
        <end position="49"/>
    </location>
</feature>
<name>A0A6A6NUA7_9PEZI</name>
<gene>
    <name evidence="3" type="ORF">BDY21DRAFT_365756</name>
</gene>
<feature type="compositionally biased region" description="Polar residues" evidence="2">
    <location>
        <begin position="434"/>
        <end position="448"/>
    </location>
</feature>
<reference evidence="3" key="1">
    <citation type="journal article" date="2020" name="Stud. Mycol.">
        <title>101 Dothideomycetes genomes: a test case for predicting lifestyles and emergence of pathogens.</title>
        <authorList>
            <person name="Haridas S."/>
            <person name="Albert R."/>
            <person name="Binder M."/>
            <person name="Bloem J."/>
            <person name="Labutti K."/>
            <person name="Salamov A."/>
            <person name="Andreopoulos B."/>
            <person name="Baker S."/>
            <person name="Barry K."/>
            <person name="Bills G."/>
            <person name="Bluhm B."/>
            <person name="Cannon C."/>
            <person name="Castanera R."/>
            <person name="Culley D."/>
            <person name="Daum C."/>
            <person name="Ezra D."/>
            <person name="Gonzalez J."/>
            <person name="Henrissat B."/>
            <person name="Kuo A."/>
            <person name="Liang C."/>
            <person name="Lipzen A."/>
            <person name="Lutzoni F."/>
            <person name="Magnuson J."/>
            <person name="Mondo S."/>
            <person name="Nolan M."/>
            <person name="Ohm R."/>
            <person name="Pangilinan J."/>
            <person name="Park H.-J."/>
            <person name="Ramirez L."/>
            <person name="Alfaro M."/>
            <person name="Sun H."/>
            <person name="Tritt A."/>
            <person name="Yoshinaga Y."/>
            <person name="Zwiers L.-H."/>
            <person name="Turgeon B."/>
            <person name="Goodwin S."/>
            <person name="Spatafora J."/>
            <person name="Crous P."/>
            <person name="Grigoriev I."/>
        </authorList>
    </citation>
    <scope>NUCLEOTIDE SEQUENCE</scope>
    <source>
        <strain evidence="3">ATCC 16933</strain>
    </source>
</reference>
<evidence type="ECO:0000256" key="1">
    <source>
        <dbReference type="SAM" id="Coils"/>
    </source>
</evidence>
<keyword evidence="1" id="KW-0175">Coiled coil</keyword>
<feature type="compositionally biased region" description="Low complexity" evidence="2">
    <location>
        <begin position="314"/>
        <end position="324"/>
    </location>
</feature>